<accession>A0AAE6JCF1</accession>
<dbReference type="AlphaFoldDB" id="A0AAE6JCF1"/>
<reference evidence="1 3" key="1">
    <citation type="submission" date="2019-08" db="EMBL/GenBank/DDBJ databases">
        <title>Comparative genome analysis confer to the adaptation heavy metal polluted environment.</title>
        <authorList>
            <person name="Li Y."/>
        </authorList>
    </citation>
    <scope>NUCLEOTIDE SEQUENCE [LARGE SCALE GENOMIC DNA]</scope>
    <source>
        <strain evidence="1 3">P2</strain>
    </source>
</reference>
<evidence type="ECO:0000313" key="2">
    <source>
        <dbReference type="EMBL" id="QTE48113.1"/>
    </source>
</evidence>
<dbReference type="Proteomes" id="UP000250557">
    <property type="component" value="Chromosome"/>
</dbReference>
<evidence type="ECO:0000313" key="4">
    <source>
        <dbReference type="Proteomes" id="UP000663940"/>
    </source>
</evidence>
<dbReference type="RefSeq" id="WP_112656885.1">
    <property type="nucleotide sequence ID" value="NZ_CP043451.1"/>
</dbReference>
<dbReference type="EMBL" id="CP043451">
    <property type="protein sequence ID" value="QEM03134.1"/>
    <property type="molecule type" value="Genomic_DNA"/>
</dbReference>
<proteinExistence type="predicted"/>
<evidence type="ECO:0000313" key="3">
    <source>
        <dbReference type="Proteomes" id="UP000250557"/>
    </source>
</evidence>
<dbReference type="EMBL" id="CP071880">
    <property type="protein sequence ID" value="QTE48113.1"/>
    <property type="molecule type" value="Genomic_DNA"/>
</dbReference>
<keyword evidence="4" id="KW-1185">Reference proteome</keyword>
<sequence length="182" mass="20765">MGRPKRKRITKELIGEIVVDELAFSENIGSKNARKIGEKSEQLHIEIWFDKHYLNRVQFGSDDGQKREGIDEETIKELVTHSISHLINYAFKVKNFAFVNATNPASHSLRVVLQKDTADGMLNVAVGFYERKIGKYEVTVFTAMVTDTFRISDGQYVILIDGDESSLKKMDNRRLIEVTTNP</sequence>
<organism evidence="1 3">
    <name type="scientific">Mucilaginibacter rubeus</name>
    <dbReference type="NCBI Taxonomy" id="2027860"/>
    <lineage>
        <taxon>Bacteria</taxon>
        <taxon>Pseudomonadati</taxon>
        <taxon>Bacteroidota</taxon>
        <taxon>Sphingobacteriia</taxon>
        <taxon>Sphingobacteriales</taxon>
        <taxon>Sphingobacteriaceae</taxon>
        <taxon>Mucilaginibacter</taxon>
    </lineage>
</organism>
<reference evidence="2 4" key="2">
    <citation type="submission" date="2021-03" db="EMBL/GenBank/DDBJ databases">
        <title>Mucilaginibacter strains isolated from gold and copper mining confer multi heavy-metal resistance.</title>
        <authorList>
            <person name="Li Y."/>
        </authorList>
    </citation>
    <scope>NUCLEOTIDE SEQUENCE [LARGE SCALE GENOMIC DNA]</scope>
    <source>
        <strain evidence="2 4">P2-4</strain>
    </source>
</reference>
<dbReference type="Proteomes" id="UP000663940">
    <property type="component" value="Chromosome"/>
</dbReference>
<gene>
    <name evidence="1" type="ORF">DIU31_006210</name>
    <name evidence="2" type="ORF">J3L21_21495</name>
</gene>
<protein>
    <submittedName>
        <fullName evidence="1">Uncharacterized protein</fullName>
    </submittedName>
</protein>
<evidence type="ECO:0000313" key="1">
    <source>
        <dbReference type="EMBL" id="QEM03134.1"/>
    </source>
</evidence>
<name>A0AAE6JCF1_9SPHI</name>